<evidence type="ECO:0000256" key="1">
    <source>
        <dbReference type="ARBA" id="ARBA00007233"/>
    </source>
</evidence>
<keyword evidence="8" id="KW-1185">Reference proteome</keyword>
<keyword evidence="3" id="KW-0789">Thiol protease inhibitor</keyword>
<dbReference type="PANTHER" id="PTHR47116">
    <property type="entry name" value="PHLOEM FILAMENT PROTEIN"/>
    <property type="match status" value="1"/>
</dbReference>
<feature type="domain" description="Cystatin" evidence="5">
    <location>
        <begin position="30"/>
        <end position="120"/>
    </location>
</feature>
<dbReference type="eggNOG" id="ENOG502S46Q">
    <property type="taxonomic scope" value="Eukaryota"/>
</dbReference>
<dbReference type="CDD" id="cd00042">
    <property type="entry name" value="CY"/>
    <property type="match status" value="1"/>
</dbReference>
<dbReference type="STRING" id="4555.K4AGQ3"/>
<dbReference type="OMA" id="NYYEGVI"/>
<keyword evidence="2" id="KW-0646">Protease inhibitor</keyword>
<dbReference type="SUPFAM" id="SSF54403">
    <property type="entry name" value="Cystatin/monellin"/>
    <property type="match status" value="1"/>
</dbReference>
<evidence type="ECO:0000313" key="6">
    <source>
        <dbReference type="EMBL" id="RCV44170.1"/>
    </source>
</evidence>
<dbReference type="Proteomes" id="UP000004995">
    <property type="component" value="Unassembled WGS sequence"/>
</dbReference>
<dbReference type="EnsemblPlants" id="KQK90284">
    <property type="protein sequence ID" value="KQK90284"/>
    <property type="gene ID" value="SETIT_038060mg"/>
</dbReference>
<dbReference type="InterPro" id="IPR046350">
    <property type="entry name" value="Cystatin_sf"/>
</dbReference>
<accession>K4AGQ3</accession>
<dbReference type="AlphaFoldDB" id="K4AGQ3"/>
<feature type="signal peptide" evidence="4">
    <location>
        <begin position="1"/>
        <end position="24"/>
    </location>
</feature>
<dbReference type="KEGG" id="sita:101786466"/>
<organism evidence="6">
    <name type="scientific">Setaria italica</name>
    <name type="common">Foxtail millet</name>
    <name type="synonym">Panicum italicum</name>
    <dbReference type="NCBI Taxonomy" id="4555"/>
    <lineage>
        <taxon>Eukaryota</taxon>
        <taxon>Viridiplantae</taxon>
        <taxon>Streptophyta</taxon>
        <taxon>Embryophyta</taxon>
        <taxon>Tracheophyta</taxon>
        <taxon>Spermatophyta</taxon>
        <taxon>Magnoliopsida</taxon>
        <taxon>Liliopsida</taxon>
        <taxon>Poales</taxon>
        <taxon>Poaceae</taxon>
        <taxon>PACMAD clade</taxon>
        <taxon>Panicoideae</taxon>
        <taxon>Panicodae</taxon>
        <taxon>Paniceae</taxon>
        <taxon>Cenchrinae</taxon>
        <taxon>Setaria</taxon>
    </lineage>
</organism>
<feature type="chain" id="PRO_5009998106" description="Cystatin domain-containing protein" evidence="4">
    <location>
        <begin position="25"/>
        <end position="121"/>
    </location>
</feature>
<name>K4AGQ3_SETIT</name>
<keyword evidence="4" id="KW-0732">Signal</keyword>
<dbReference type="GO" id="GO:0004869">
    <property type="term" value="F:cysteine-type endopeptidase inhibitor activity"/>
    <property type="evidence" value="ECO:0007669"/>
    <property type="project" value="UniProtKB-KW"/>
</dbReference>
<dbReference type="InterPro" id="IPR000010">
    <property type="entry name" value="Cystatin_dom"/>
</dbReference>
<comment type="similarity">
    <text evidence="1">Belongs to the cystatin family. Phytocystatin subfamily.</text>
</comment>
<dbReference type="EMBL" id="CM003536">
    <property type="protein sequence ID" value="RCV44170.1"/>
    <property type="molecule type" value="Genomic_DNA"/>
</dbReference>
<protein>
    <recommendedName>
        <fullName evidence="5">Cystatin domain-containing protein</fullName>
    </recommendedName>
</protein>
<dbReference type="MEROPS" id="I25.045"/>
<evidence type="ECO:0000256" key="3">
    <source>
        <dbReference type="ARBA" id="ARBA00022704"/>
    </source>
</evidence>
<dbReference type="EMBL" id="AGNK02005919">
    <property type="status" value="NOT_ANNOTATED_CDS"/>
    <property type="molecule type" value="Genomic_DNA"/>
</dbReference>
<reference evidence="6" key="2">
    <citation type="submission" date="2015-07" db="EMBL/GenBank/DDBJ databases">
        <authorList>
            <person name="Noorani M."/>
        </authorList>
    </citation>
    <scope>NUCLEOTIDE SEQUENCE</scope>
    <source>
        <strain evidence="6">Yugu1</strain>
    </source>
</reference>
<evidence type="ECO:0000313" key="8">
    <source>
        <dbReference type="Proteomes" id="UP000004995"/>
    </source>
</evidence>
<evidence type="ECO:0000313" key="7">
    <source>
        <dbReference type="EnsemblPlants" id="KQK90284"/>
    </source>
</evidence>
<evidence type="ECO:0000256" key="2">
    <source>
        <dbReference type="ARBA" id="ARBA00022690"/>
    </source>
</evidence>
<dbReference type="Pfam" id="PF16845">
    <property type="entry name" value="SQAPI"/>
    <property type="match status" value="1"/>
</dbReference>
<sequence length="121" mass="12724">MKAISALIVAAAVLGLCSVAPTAAARVAPQIVGAWKPIKDVSDPHIQELGGWAVSEHVKQANDGLRFGKVVSGEEMVVSGMNYKLVIEATDGAGKSATYGAAVYEQEWTKTRQLLAFEPAN</sequence>
<gene>
    <name evidence="7" type="primary">LOC101786466</name>
    <name evidence="6" type="ORF">SETIT_9G352700v2</name>
</gene>
<dbReference type="SMART" id="SM00043">
    <property type="entry name" value="CY"/>
    <property type="match status" value="1"/>
</dbReference>
<reference evidence="6 8" key="1">
    <citation type="journal article" date="2012" name="Nat. Biotechnol.">
        <title>Reference genome sequence of the model plant Setaria.</title>
        <authorList>
            <person name="Bennetzen J.L."/>
            <person name="Schmutz J."/>
            <person name="Wang H."/>
            <person name="Percifield R."/>
            <person name="Hawkins J."/>
            <person name="Pontaroli A.C."/>
            <person name="Estep M."/>
            <person name="Feng L."/>
            <person name="Vaughn J.N."/>
            <person name="Grimwood J."/>
            <person name="Jenkins J."/>
            <person name="Barry K."/>
            <person name="Lindquist E."/>
            <person name="Hellsten U."/>
            <person name="Deshpande S."/>
            <person name="Wang X."/>
            <person name="Wu X."/>
            <person name="Mitros T."/>
            <person name="Triplett J."/>
            <person name="Yang X."/>
            <person name="Ye C.Y."/>
            <person name="Mauro-Herrera M."/>
            <person name="Wang L."/>
            <person name="Li P."/>
            <person name="Sharma M."/>
            <person name="Sharma R."/>
            <person name="Ronald P.C."/>
            <person name="Panaud O."/>
            <person name="Kellogg E.A."/>
            <person name="Brutnell T.P."/>
            <person name="Doust A.N."/>
            <person name="Tuskan G.A."/>
            <person name="Rokhsar D."/>
            <person name="Devos K.M."/>
        </authorList>
    </citation>
    <scope>NUCLEOTIDE SEQUENCE [LARGE SCALE GENOMIC DNA]</scope>
    <source>
        <strain evidence="8">cv. Yugu1</strain>
        <strain evidence="6">Yugu1</strain>
    </source>
</reference>
<reference evidence="7" key="3">
    <citation type="submission" date="2018-08" db="UniProtKB">
        <authorList>
            <consortium name="EnsemblPlants"/>
        </authorList>
    </citation>
    <scope>IDENTIFICATION</scope>
    <source>
        <strain evidence="7">Yugu1</strain>
    </source>
</reference>
<dbReference type="Gramene" id="KQK90284">
    <property type="protein sequence ID" value="KQK90284"/>
    <property type="gene ID" value="SETIT_038060mg"/>
</dbReference>
<dbReference type="GeneID" id="101786466"/>
<evidence type="ECO:0000259" key="5">
    <source>
        <dbReference type="SMART" id="SM00043"/>
    </source>
</evidence>
<proteinExistence type="inferred from homology"/>
<evidence type="ECO:0000256" key="4">
    <source>
        <dbReference type="SAM" id="SignalP"/>
    </source>
</evidence>
<dbReference type="OrthoDB" id="752087at2759"/>
<dbReference type="RefSeq" id="XP_004986875.1">
    <property type="nucleotide sequence ID" value="XM_004986818.2"/>
</dbReference>
<dbReference type="HOGENOM" id="CLU_113093_2_2_1"/>
<dbReference type="InterPro" id="IPR027214">
    <property type="entry name" value="Cystatin"/>
</dbReference>
<dbReference type="Gene3D" id="3.10.450.10">
    <property type="match status" value="1"/>
</dbReference>